<dbReference type="Proteomes" id="UP000018001">
    <property type="component" value="Unassembled WGS sequence"/>
</dbReference>
<dbReference type="OrthoDB" id="26681at2759"/>
<dbReference type="Pfam" id="PF23295">
    <property type="entry name" value="Arm_4"/>
    <property type="match status" value="1"/>
</dbReference>
<dbReference type="FunCoup" id="V5G3I4">
    <property type="interactions" value="3"/>
</dbReference>
<dbReference type="PROSITE" id="PS51783">
    <property type="entry name" value="PH_BEACH"/>
    <property type="match status" value="1"/>
</dbReference>
<gene>
    <name evidence="7" type="ORF">PVAR5_4050</name>
</gene>
<dbReference type="eggNOG" id="KOG1788">
    <property type="taxonomic scope" value="Eukaryota"/>
</dbReference>
<dbReference type="InterPro" id="IPR051944">
    <property type="entry name" value="BEACH_domain_protein"/>
</dbReference>
<dbReference type="SUPFAM" id="SSF49899">
    <property type="entry name" value="Concanavalin A-like lectins/glucanases"/>
    <property type="match status" value="1"/>
</dbReference>
<dbReference type="InterPro" id="IPR036372">
    <property type="entry name" value="BEACH_dom_sf"/>
</dbReference>
<dbReference type="InterPro" id="IPR023362">
    <property type="entry name" value="PH-BEACH_dom"/>
</dbReference>
<evidence type="ECO:0000256" key="4">
    <source>
        <dbReference type="SAM" id="MobiDB-lite"/>
    </source>
</evidence>
<feature type="domain" description="BEACH-type PH" evidence="6">
    <location>
        <begin position="1877"/>
        <end position="2006"/>
    </location>
</feature>
<dbReference type="InterPro" id="IPR001680">
    <property type="entry name" value="WD40_rpt"/>
</dbReference>
<dbReference type="SMART" id="SM01026">
    <property type="entry name" value="Beach"/>
    <property type="match status" value="1"/>
</dbReference>
<keyword evidence="1 3" id="KW-0853">WD repeat</keyword>
<dbReference type="Gene3D" id="2.30.29.30">
    <property type="entry name" value="Pleckstrin-homology domain (PH domain)/Phosphotyrosine-binding domain (PTB)"/>
    <property type="match status" value="1"/>
</dbReference>
<dbReference type="CDD" id="cd06071">
    <property type="entry name" value="Beach"/>
    <property type="match status" value="1"/>
</dbReference>
<dbReference type="InterPro" id="IPR019775">
    <property type="entry name" value="WD40_repeat_CS"/>
</dbReference>
<accession>V5G3I4</accession>
<dbReference type="InterPro" id="IPR011993">
    <property type="entry name" value="PH-like_dom_sf"/>
</dbReference>
<dbReference type="SUPFAM" id="SSF50978">
    <property type="entry name" value="WD40 repeat-like"/>
    <property type="match status" value="1"/>
</dbReference>
<dbReference type="InParanoid" id="V5G3I4"/>
<dbReference type="FunFam" id="1.10.1540.10:FF:000002">
    <property type="entry name" value="WD repeat and FYVE domain containing 3"/>
    <property type="match status" value="1"/>
</dbReference>
<evidence type="ECO:0000313" key="8">
    <source>
        <dbReference type="Proteomes" id="UP000018001"/>
    </source>
</evidence>
<evidence type="ECO:0000259" key="5">
    <source>
        <dbReference type="PROSITE" id="PS50197"/>
    </source>
</evidence>
<dbReference type="eggNOG" id="KOG1786">
    <property type="taxonomic scope" value="Eukaryota"/>
</dbReference>
<feature type="region of interest" description="Disordered" evidence="4">
    <location>
        <begin position="1779"/>
        <end position="1805"/>
    </location>
</feature>
<dbReference type="Pfam" id="PF14844">
    <property type="entry name" value="PH_BEACH"/>
    <property type="match status" value="1"/>
</dbReference>
<evidence type="ECO:0000313" key="7">
    <source>
        <dbReference type="EMBL" id="GAD95407.1"/>
    </source>
</evidence>
<feature type="compositionally biased region" description="Basic and acidic residues" evidence="4">
    <location>
        <begin position="1779"/>
        <end position="1801"/>
    </location>
</feature>
<dbReference type="SUPFAM" id="SSF50729">
    <property type="entry name" value="PH domain-like"/>
    <property type="match status" value="1"/>
</dbReference>
<dbReference type="SMART" id="SM00320">
    <property type="entry name" value="WD40"/>
    <property type="match status" value="3"/>
</dbReference>
<dbReference type="HOGENOM" id="CLU_000175_2_0_1"/>
<feature type="repeat" description="WD" evidence="3">
    <location>
        <begin position="2469"/>
        <end position="2510"/>
    </location>
</feature>
<dbReference type="Gene3D" id="2.60.120.200">
    <property type="match status" value="1"/>
</dbReference>
<feature type="domain" description="BEACH" evidence="5">
    <location>
        <begin position="2044"/>
        <end position="2339"/>
    </location>
</feature>
<dbReference type="PROSITE" id="PS50197">
    <property type="entry name" value="BEACH"/>
    <property type="match status" value="1"/>
</dbReference>
<dbReference type="InterPro" id="IPR015943">
    <property type="entry name" value="WD40/YVTN_repeat-like_dom_sf"/>
</dbReference>
<proteinExistence type="predicted"/>
<dbReference type="CDD" id="cd01201">
    <property type="entry name" value="PH_BEACH"/>
    <property type="match status" value="1"/>
</dbReference>
<protein>
    <submittedName>
        <fullName evidence="7">Beige/BEACH domain protein</fullName>
    </submittedName>
</protein>
<dbReference type="InterPro" id="IPR016024">
    <property type="entry name" value="ARM-type_fold"/>
</dbReference>
<sequence length="2652" mass="296768">MLAGGGSRAPATLAQDAAACGIAWNGAVMAQYGPVWQPYWQLAGLIALSRCFRANGAGASDNARDGHPGCGRCFGAAWMERFKLGLEDCSVLSAQSQAFSTRTINVRQDHGLTSQSDTPDADLIVYPIISSGTMIKSSPLRRPSSPPSVSSGRLIAELGPIIEGLDAICKQRPISLHDVLSGTESLLRLRHTFIDTQQPREAKDAFRHLNGFQILLEFVRQLGGLYDTHTLSQDERKSLLALFRDTLGVIAECLKEHSGNKRYFAKRIPGGGTACLEKTLTVLATKFDDNEASTYDTEQLYGGLLAGALCEETVSGIFTALGLKLGPEASSLSPEDVCSAVDRSLGTTVTVEVPEFLGPLLRVWLVQSSSMSGHALLRLALPASLCQLASQSQRNTLALHATGMLKSVLSVLINSDRPELERKLYEKLAEHLCVQGINSLEDAVDIYRRAHDSPEVSQFLLNAMKSSKGPPSIHFDLSMHGYCSVEFSSLGRSFPPTSSAGYTFTVWARFDNFDPNVHTTVFGAFDSSQTCFVLAYLEKDTRNFILQTSIRGPRPSVRFKSFVFEPNKWYHICVIHKRARGPLSARASLFVDGEFVEQLKIDYPSVPPLRAPNKPARVQAFLGTPQDLAMRLGKGASTSRWSLANAILFEDVFSDDMVAVFYNIGPRYHGNFQDCLGSFQTYRASAALNLRNENLHPGREESSDIVTAIRQKASALISESSVLLNIAPATVLDDDDTNNIDESQLVRSLSKRAAKNLYQFTKVGGNAIAVNGAIPAINDALTHTNGVAILTGDPVVTVPQSLDDAGWRIGGCAALHLSIVHAATTAESLTLALEVLYEAIQDSWRNSEAMERDNGYGILATLLRDKIGFPSGSQVTTAPKLSSICPDNKQRSPLAKELLRLTLSFVGFDFNDPSRSIITNPLAYRVLLVDLDIWRFGEPDLMEMYYSQFSVFSRNSRYRHFNSKRLARMRVNKKLLDALKGERFTSDTLALFLPAFRSLLDSCLSAELLRSLSLFITYSIHESKSPSVLRKKKSFRLDPRLRRRSPSASDTGNYLSSSKIGVEMLRMYCSLLCAPGDVAVVKKFARTVTNKVREVIGLSRAAADSTFQWLLYLMCEDDPEVVVLATKVLSRLVIIHGSAYNKKLADKSGGYAIMRHRLKRWWNIPALWPICFGILFGVDVACMDLERPFEHSGLLDLFTSKGETKVVFPDILPVIMGMLQSGLKRTAMVNGKTVEEPLPQSYRVLMSSSTLSNSTTVENATKNQCILKTVVRFLSDVHTKSHNFRDFSVSSTYVQRILFVLFPVVVGSDIISPEVELNSRDGGLSFGDTNVVRPLSTAPPVLRTTTVEPPSGQDDSGRPLRRGSSFILVSSDKAKYSPSAARLRHIVTSKVERNGDSEAHPVVQSTLGLLTAVFTDQLFTRKEFSGLGLYLKTPPGFLEHQTYFESWVLRNTILAMEGTIVMNRELLLEPRTLTNLSRFLTHIGEAVYEGWFTDGAAVALDFAGSVLEYLQRPDISCIKSVRLCSQAIATIRSIAFRMVLLQLSEVEESDCLPFLSRLAYWQAMLLSDGETHSEYLQLLCYLLYTKLISEDHDVRVAAANLWRIVLVEKPSETSAILSHATTSLQRRLSESFERLVGMDDAGFLQWVDEQRDDLDALFFGSLSKSWESFVQEENARTEESAKVRLAKRKENLKQWNHEEKSREEVLRKHSITFDHWVSNISASEHLKYQRVLQDQQDTLTFMWSAFARLSQELRRVGGVLSEERDKKWRLDQTEGRSRMRLRVIPDDSGERQDYQPKRKASEPPAIKLHTQVPPVSNSEAVGITPTAMVGESADSGSQGVDSDDKSMLEESFEMIDDPKEDVDDYEDKNRKVMRSLHRGDQVQNVCNMSRITGLEACEGILILGKDHIYILDNFFQRADGEIVNVWQAPAEERDPYVRMIAGRESSERKSQEHQTRSWKWTDLISISKRRFLFRDVALEIFFTDGRSYLLTLISSRSRNELYSQLSAKAPQINGNIALSRPEDVWRFETLRSQDDEPQSFGSKFASVFGQSSNPATRKWVKGEISNFHYLMLINTLAGRTFNDLTQYPVFPWVLADYTSEELDLTDPKTFRDLSKPMGCQTPEREAEFKERYKSFAEMGDENAPPFHYGTHYSSAMIVSSYLIRLQPFVKSYLILQGGTFDHADRLFYSVGKAWDSASRGNMSDVRELTPEFYYLPEFLVNVNKYDFGLRQNMTESIDAVELPPWAKGDPKIFIAKHREALESPYVTKNLHHWIDLVFGYKQKGDAALEAVNVFHHLSYQGAKDVDNIDDPVERLATIGIIHNFGQTPYQVFQKSHPKREDLQHKDSRLDVLAESLTRTPILLLDSQERVSSLTMKQDRLLCAAAFRLNVPPTFDKYMEWGFFDGSVRFYAADSRKLLGHFEHLHIGQLSCALFADSQTLITAGTDCTVSIWTFTVTSKSVGLHPRATLFGHRSTVTTLAVSRSYSTVLSASADGRIMLWDLNRQCFLRELPANGPVECARINDVTGNIMVCRGSRISLFSLNGAVLLEQAVCEAADDCILSCAFYEGANNEWLERELLFTGHRRGLVNIWSKTIRGGRFELDLIRQLHHVDVGREGANVSSGISYILPLPHIVYTGDETGRVYEWDCIQRR</sequence>
<dbReference type="Pfam" id="PF00400">
    <property type="entry name" value="WD40"/>
    <property type="match status" value="1"/>
</dbReference>
<dbReference type="InterPro" id="IPR036322">
    <property type="entry name" value="WD40_repeat_dom_sf"/>
</dbReference>
<dbReference type="SUPFAM" id="SSF81837">
    <property type="entry name" value="BEACH domain"/>
    <property type="match status" value="1"/>
</dbReference>
<keyword evidence="2" id="KW-0677">Repeat</keyword>
<dbReference type="Pfam" id="PF02138">
    <property type="entry name" value="Beach"/>
    <property type="match status" value="1"/>
</dbReference>
<dbReference type="SUPFAM" id="SSF48371">
    <property type="entry name" value="ARM repeat"/>
    <property type="match status" value="1"/>
</dbReference>
<evidence type="ECO:0000256" key="2">
    <source>
        <dbReference type="ARBA" id="ARBA00022737"/>
    </source>
</evidence>
<evidence type="ECO:0000256" key="3">
    <source>
        <dbReference type="PROSITE-ProRule" id="PRU00221"/>
    </source>
</evidence>
<dbReference type="PROSITE" id="PS50294">
    <property type="entry name" value="WD_REPEATS_REGION"/>
    <property type="match status" value="1"/>
</dbReference>
<evidence type="ECO:0000256" key="1">
    <source>
        <dbReference type="ARBA" id="ARBA00022574"/>
    </source>
</evidence>
<organism evidence="7 8">
    <name type="scientific">Byssochlamys spectabilis (strain No. 5 / NBRC 109023)</name>
    <name type="common">Paecilomyces variotii</name>
    <dbReference type="NCBI Taxonomy" id="1356009"/>
    <lineage>
        <taxon>Eukaryota</taxon>
        <taxon>Fungi</taxon>
        <taxon>Dikarya</taxon>
        <taxon>Ascomycota</taxon>
        <taxon>Pezizomycotina</taxon>
        <taxon>Eurotiomycetes</taxon>
        <taxon>Eurotiomycetidae</taxon>
        <taxon>Eurotiales</taxon>
        <taxon>Thermoascaceae</taxon>
        <taxon>Paecilomyces</taxon>
    </lineage>
</organism>
<dbReference type="Gene3D" id="2.130.10.10">
    <property type="entry name" value="YVTN repeat-like/Quinoprotein amine dehydrogenase"/>
    <property type="match status" value="1"/>
</dbReference>
<name>V5G3I4_BYSSN</name>
<comment type="caution">
    <text evidence="7">The sequence shown here is derived from an EMBL/GenBank/DDBJ whole genome shotgun (WGS) entry which is preliminary data.</text>
</comment>
<evidence type="ECO:0000259" key="6">
    <source>
        <dbReference type="PROSITE" id="PS51783"/>
    </source>
</evidence>
<dbReference type="Gene3D" id="1.10.1540.10">
    <property type="entry name" value="BEACH domain"/>
    <property type="match status" value="1"/>
</dbReference>
<dbReference type="InterPro" id="IPR000409">
    <property type="entry name" value="BEACH_dom"/>
</dbReference>
<dbReference type="PANTHER" id="PTHR46108">
    <property type="entry name" value="BLUE CHEESE"/>
    <property type="match status" value="1"/>
</dbReference>
<feature type="region of interest" description="Disordered" evidence="4">
    <location>
        <begin position="1341"/>
        <end position="1362"/>
    </location>
</feature>
<dbReference type="EMBL" id="BAUL01000126">
    <property type="protein sequence ID" value="GAD95407.1"/>
    <property type="molecule type" value="Genomic_DNA"/>
</dbReference>
<dbReference type="InterPro" id="IPR013320">
    <property type="entry name" value="ConA-like_dom_sf"/>
</dbReference>
<dbReference type="PROSITE" id="PS00678">
    <property type="entry name" value="WD_REPEATS_1"/>
    <property type="match status" value="1"/>
</dbReference>
<dbReference type="InterPro" id="IPR056252">
    <property type="entry name" value="Alfy-like_Arm-like"/>
</dbReference>
<dbReference type="PROSITE" id="PS50082">
    <property type="entry name" value="WD_REPEATS_2"/>
    <property type="match status" value="1"/>
</dbReference>
<keyword evidence="8" id="KW-1185">Reference proteome</keyword>
<dbReference type="PANTHER" id="PTHR46108:SF4">
    <property type="entry name" value="BLUE CHEESE"/>
    <property type="match status" value="1"/>
</dbReference>
<reference evidence="8" key="1">
    <citation type="journal article" date="2014" name="Genome Announc.">
        <title>Draft genome sequence of the formaldehyde-resistant fungus Byssochlamys spectabilis No. 5 (anamorph Paecilomyces variotii No. 5) (NBRC109023).</title>
        <authorList>
            <person name="Oka T."/>
            <person name="Ekino K."/>
            <person name="Fukuda K."/>
            <person name="Nomura Y."/>
        </authorList>
    </citation>
    <scope>NUCLEOTIDE SEQUENCE [LARGE SCALE GENOMIC DNA]</scope>
    <source>
        <strain evidence="8">No. 5 / NBRC 109023</strain>
    </source>
</reference>